<gene>
    <name evidence="1" type="ORF">GLYMA_05G235100</name>
</gene>
<dbReference type="Gramene" id="KRH60353">
    <property type="protein sequence ID" value="KRH60353"/>
    <property type="gene ID" value="GLYMA_05G235100"/>
</dbReference>
<dbReference type="EMBL" id="CM000838">
    <property type="protein sequence ID" value="KRH60353.1"/>
    <property type="molecule type" value="Genomic_DNA"/>
</dbReference>
<dbReference type="Proteomes" id="UP000008827">
    <property type="component" value="Chromosome 5"/>
</dbReference>
<evidence type="ECO:0000313" key="3">
    <source>
        <dbReference type="Proteomes" id="UP000008827"/>
    </source>
</evidence>
<dbReference type="InParanoid" id="K7KRK5"/>
<dbReference type="PaxDb" id="3847-GLYMA05G35011.1"/>
<protein>
    <submittedName>
        <fullName evidence="1 2">Uncharacterized protein</fullName>
    </submittedName>
</protein>
<evidence type="ECO:0000313" key="1">
    <source>
        <dbReference type="EMBL" id="KRH60353.1"/>
    </source>
</evidence>
<dbReference type="AlphaFoldDB" id="K7KRK5"/>
<evidence type="ECO:0000313" key="2">
    <source>
        <dbReference type="EnsemblPlants" id="KRH60353"/>
    </source>
</evidence>
<reference evidence="1" key="3">
    <citation type="submission" date="2018-07" db="EMBL/GenBank/DDBJ databases">
        <title>WGS assembly of Glycine max.</title>
        <authorList>
            <person name="Schmutz J."/>
            <person name="Cannon S."/>
            <person name="Schlueter J."/>
            <person name="Ma J."/>
            <person name="Mitros T."/>
            <person name="Nelson W."/>
            <person name="Hyten D."/>
            <person name="Song Q."/>
            <person name="Thelen J."/>
            <person name="Cheng J."/>
            <person name="Xu D."/>
            <person name="Hellsten U."/>
            <person name="May G."/>
            <person name="Yu Y."/>
            <person name="Sakurai T."/>
            <person name="Umezawa T."/>
            <person name="Bhattacharyya M."/>
            <person name="Sandhu D."/>
            <person name="Valliyodan B."/>
            <person name="Lindquist E."/>
            <person name="Peto M."/>
            <person name="Grant D."/>
            <person name="Shu S."/>
            <person name="Goodstein D."/>
            <person name="Barry K."/>
            <person name="Futrell-Griggs M."/>
            <person name="Abernathy B."/>
            <person name="Du J."/>
            <person name="Tian Z."/>
            <person name="Zhu L."/>
            <person name="Gill N."/>
            <person name="Joshi T."/>
            <person name="Libault M."/>
            <person name="Sethuraman A."/>
            <person name="Zhang X."/>
            <person name="Shinozaki K."/>
            <person name="Nguyen H."/>
            <person name="Wing R."/>
            <person name="Cregan P."/>
            <person name="Specht J."/>
            <person name="Grimwood J."/>
            <person name="Rokhsar D."/>
            <person name="Stacey G."/>
            <person name="Shoemaker R."/>
            <person name="Jackson S."/>
        </authorList>
    </citation>
    <scope>NUCLEOTIDE SEQUENCE</scope>
    <source>
        <tissue evidence="1">Callus</tissue>
    </source>
</reference>
<dbReference type="HOGENOM" id="CLU_2692716_0_0_1"/>
<sequence>MPPAPRTAHSSPASSLQLANLCALISSFFRFCNWMTIPPFNVFIFFPHISLSSRSWFTILQDLNCIPDHKSTTI</sequence>
<dbReference type="EnsemblPlants" id="KRH60353">
    <property type="protein sequence ID" value="KRH60353"/>
    <property type="gene ID" value="GLYMA_05G235100"/>
</dbReference>
<reference evidence="2" key="2">
    <citation type="submission" date="2018-02" db="UniProtKB">
        <authorList>
            <consortium name="EnsemblPlants"/>
        </authorList>
    </citation>
    <scope>IDENTIFICATION</scope>
    <source>
        <strain evidence="2">Williams 82</strain>
    </source>
</reference>
<reference evidence="1 2" key="1">
    <citation type="journal article" date="2010" name="Nature">
        <title>Genome sequence of the palaeopolyploid soybean.</title>
        <authorList>
            <person name="Schmutz J."/>
            <person name="Cannon S.B."/>
            <person name="Schlueter J."/>
            <person name="Ma J."/>
            <person name="Mitros T."/>
            <person name="Nelson W."/>
            <person name="Hyten D.L."/>
            <person name="Song Q."/>
            <person name="Thelen J.J."/>
            <person name="Cheng J."/>
            <person name="Xu D."/>
            <person name="Hellsten U."/>
            <person name="May G.D."/>
            <person name="Yu Y."/>
            <person name="Sakurai T."/>
            <person name="Umezawa T."/>
            <person name="Bhattacharyya M.K."/>
            <person name="Sandhu D."/>
            <person name="Valliyodan B."/>
            <person name="Lindquist E."/>
            <person name="Peto M."/>
            <person name="Grant D."/>
            <person name="Shu S."/>
            <person name="Goodstein D."/>
            <person name="Barry K."/>
            <person name="Futrell-Griggs M."/>
            <person name="Abernathy B."/>
            <person name="Du J."/>
            <person name="Tian Z."/>
            <person name="Zhu L."/>
            <person name="Gill N."/>
            <person name="Joshi T."/>
            <person name="Libault M."/>
            <person name="Sethuraman A."/>
            <person name="Zhang X.-C."/>
            <person name="Shinozaki K."/>
            <person name="Nguyen H.T."/>
            <person name="Wing R.A."/>
            <person name="Cregan P."/>
            <person name="Specht J."/>
            <person name="Grimwood J."/>
            <person name="Rokhsar D."/>
            <person name="Stacey G."/>
            <person name="Shoemaker R.C."/>
            <person name="Jackson S.A."/>
        </authorList>
    </citation>
    <scope>NUCLEOTIDE SEQUENCE [LARGE SCALE GENOMIC DNA]</scope>
    <source>
        <strain evidence="2">cv. Williams 82</strain>
        <tissue evidence="1">Callus</tissue>
    </source>
</reference>
<name>K7KRK5_SOYBN</name>
<proteinExistence type="predicted"/>
<keyword evidence="3" id="KW-1185">Reference proteome</keyword>
<accession>K7KRK5</accession>
<organism evidence="1">
    <name type="scientific">Glycine max</name>
    <name type="common">Soybean</name>
    <name type="synonym">Glycine hispida</name>
    <dbReference type="NCBI Taxonomy" id="3847"/>
    <lineage>
        <taxon>Eukaryota</taxon>
        <taxon>Viridiplantae</taxon>
        <taxon>Streptophyta</taxon>
        <taxon>Embryophyta</taxon>
        <taxon>Tracheophyta</taxon>
        <taxon>Spermatophyta</taxon>
        <taxon>Magnoliopsida</taxon>
        <taxon>eudicotyledons</taxon>
        <taxon>Gunneridae</taxon>
        <taxon>Pentapetalae</taxon>
        <taxon>rosids</taxon>
        <taxon>fabids</taxon>
        <taxon>Fabales</taxon>
        <taxon>Fabaceae</taxon>
        <taxon>Papilionoideae</taxon>
        <taxon>50 kb inversion clade</taxon>
        <taxon>NPAAA clade</taxon>
        <taxon>indigoferoid/millettioid clade</taxon>
        <taxon>Phaseoleae</taxon>
        <taxon>Glycine</taxon>
        <taxon>Glycine subgen. Soja</taxon>
    </lineage>
</organism>